<evidence type="ECO:0000313" key="2">
    <source>
        <dbReference type="Proteomes" id="UP001459277"/>
    </source>
</evidence>
<name>A0AAW2D852_9ROSI</name>
<organism evidence="1 2">
    <name type="scientific">Lithocarpus litseifolius</name>
    <dbReference type="NCBI Taxonomy" id="425828"/>
    <lineage>
        <taxon>Eukaryota</taxon>
        <taxon>Viridiplantae</taxon>
        <taxon>Streptophyta</taxon>
        <taxon>Embryophyta</taxon>
        <taxon>Tracheophyta</taxon>
        <taxon>Spermatophyta</taxon>
        <taxon>Magnoliopsida</taxon>
        <taxon>eudicotyledons</taxon>
        <taxon>Gunneridae</taxon>
        <taxon>Pentapetalae</taxon>
        <taxon>rosids</taxon>
        <taxon>fabids</taxon>
        <taxon>Fagales</taxon>
        <taxon>Fagaceae</taxon>
        <taxon>Lithocarpus</taxon>
    </lineage>
</organism>
<reference evidence="1 2" key="1">
    <citation type="submission" date="2024-01" db="EMBL/GenBank/DDBJ databases">
        <title>A telomere-to-telomere, gap-free genome of sweet tea (Lithocarpus litseifolius).</title>
        <authorList>
            <person name="Zhou J."/>
        </authorList>
    </citation>
    <scope>NUCLEOTIDE SEQUENCE [LARGE SCALE GENOMIC DNA]</scope>
    <source>
        <strain evidence="1">Zhou-2022a</strain>
        <tissue evidence="1">Leaf</tissue>
    </source>
</reference>
<accession>A0AAW2D852</accession>
<proteinExistence type="predicted"/>
<keyword evidence="2" id="KW-1185">Reference proteome</keyword>
<comment type="caution">
    <text evidence="1">The sequence shown here is derived from an EMBL/GenBank/DDBJ whole genome shotgun (WGS) entry which is preliminary data.</text>
</comment>
<gene>
    <name evidence="1" type="ORF">SO802_012427</name>
</gene>
<dbReference type="AlphaFoldDB" id="A0AAW2D852"/>
<protein>
    <submittedName>
        <fullName evidence="1">Uncharacterized protein</fullName>
    </submittedName>
</protein>
<dbReference type="EMBL" id="JAZDWU010000004">
    <property type="protein sequence ID" value="KAL0004866.1"/>
    <property type="molecule type" value="Genomic_DNA"/>
</dbReference>
<sequence length="199" mass="22819">MGDSFTTREFQWTESNGSEVSGGPICCGFGLSAQYSDEDEYPFARHGPVIEANPNSVDMQRVFWRQCAIGFILDYRKFSVPYLQQHGLPLEYQYPEIAERMGQMIGLFEKEHKDTSTFTMQSTGAVADNSSLRWTWVEGHGPFLTTGELRNSTNPDMDTESDSETAIMFNLDKLNEDRPEWVRSTAWHGRQIWKTNPRL</sequence>
<dbReference type="Proteomes" id="UP001459277">
    <property type="component" value="Unassembled WGS sequence"/>
</dbReference>
<evidence type="ECO:0000313" key="1">
    <source>
        <dbReference type="EMBL" id="KAL0004866.1"/>
    </source>
</evidence>